<protein>
    <submittedName>
        <fullName evidence="1">Uncharacterized protein</fullName>
    </submittedName>
</protein>
<proteinExistence type="predicted"/>
<comment type="caution">
    <text evidence="1">The sequence shown here is derived from an EMBL/GenBank/DDBJ whole genome shotgun (WGS) entry which is preliminary data.</text>
</comment>
<evidence type="ECO:0000313" key="1">
    <source>
        <dbReference type="EMBL" id="KPQ32321.1"/>
    </source>
</evidence>
<gene>
    <name evidence="1" type="ORF">HLUCCA11_21800</name>
</gene>
<dbReference type="Proteomes" id="UP000050465">
    <property type="component" value="Unassembled WGS sequence"/>
</dbReference>
<name>A0A0P7ZHU4_9CYAN</name>
<dbReference type="STRING" id="1666911.HLUCCA11_21800"/>
<organism evidence="1 2">
    <name type="scientific">Phormidesmis priestleyi Ana</name>
    <dbReference type="NCBI Taxonomy" id="1666911"/>
    <lineage>
        <taxon>Bacteria</taxon>
        <taxon>Bacillati</taxon>
        <taxon>Cyanobacteriota</taxon>
        <taxon>Cyanophyceae</taxon>
        <taxon>Leptolyngbyales</taxon>
        <taxon>Leptolyngbyaceae</taxon>
        <taxon>Phormidesmis</taxon>
    </lineage>
</organism>
<reference evidence="1 2" key="1">
    <citation type="submission" date="2015-09" db="EMBL/GenBank/DDBJ databases">
        <title>Identification and resolution of microdiversity through metagenomic sequencing of parallel consortia.</title>
        <authorList>
            <person name="Nelson W.C."/>
            <person name="Romine M.F."/>
            <person name="Lindemann S.R."/>
        </authorList>
    </citation>
    <scope>NUCLEOTIDE SEQUENCE [LARGE SCALE GENOMIC DNA]</scope>
    <source>
        <strain evidence="1">Ana</strain>
    </source>
</reference>
<dbReference type="EMBL" id="LJZR01000061">
    <property type="protein sequence ID" value="KPQ32321.1"/>
    <property type="molecule type" value="Genomic_DNA"/>
</dbReference>
<evidence type="ECO:0000313" key="2">
    <source>
        <dbReference type="Proteomes" id="UP000050465"/>
    </source>
</evidence>
<dbReference type="AlphaFoldDB" id="A0A0P7ZHU4"/>
<accession>A0A0P7ZHU4</accession>
<sequence>MNIIEIRPKDSFIEEHELGPALITTDTNFSSAEPLRTKDGKLCYIPQFRNAQQNAGNEEAFTTVLDASGRLTLYLQSYAPVGTRAEAERYASSLSAQLTATPTSGSAITIALSVNSVEGDIWKLSAQLSASQQTIMRSVVAESNPNAQIIVTVTVLEAIQLTQDFVNDNWRNPEIKKALLNLFGGQITLESPGSFWGLATQAHPNINQTYLTAECTYEASVNVPPIPGFKQWTLTWNNRNYSYYQDNLNVKRFYYLPDKFQILKTENKPDISLLEFDIPNGDLTSAQATFRYFAQASTQAERVRNAAQKIQAKLGQMPDMTTFQGVPHVAAQLTLFLPTSDANASTPTQRTEASIDFSTGIRDEINLKFKAFQALWNAIFTDAQEQRIFTGYVDLDIDGRYKESIPFDGRLPAAEEKAYYYEILDAGIDTTYSRHVSALALNSVFEASGNSSQQAVIVQLIFSTEGSNNTITLKKSAMEGHVTIQRSLTNLLIEKEDAGIFKYLLKVTRANSRSCCPRESDSTDIIIIPADIHSCKDNC</sequence>